<feature type="domain" description="ATP-sulfurylase PUA-like" evidence="1">
    <location>
        <begin position="4"/>
        <end position="53"/>
    </location>
</feature>
<organism evidence="2 3">
    <name type="scientific">Synaphobranchus kaupii</name>
    <name type="common">Kaup's arrowtooth eel</name>
    <dbReference type="NCBI Taxonomy" id="118154"/>
    <lineage>
        <taxon>Eukaryota</taxon>
        <taxon>Metazoa</taxon>
        <taxon>Chordata</taxon>
        <taxon>Craniata</taxon>
        <taxon>Vertebrata</taxon>
        <taxon>Euteleostomi</taxon>
        <taxon>Actinopterygii</taxon>
        <taxon>Neopterygii</taxon>
        <taxon>Teleostei</taxon>
        <taxon>Anguilliformes</taxon>
        <taxon>Synaphobranchidae</taxon>
        <taxon>Synaphobranchus</taxon>
    </lineage>
</organism>
<dbReference type="InterPro" id="IPR025980">
    <property type="entry name" value="ATP-Sase_PUA-like_dom"/>
</dbReference>
<evidence type="ECO:0000313" key="3">
    <source>
        <dbReference type="Proteomes" id="UP001152622"/>
    </source>
</evidence>
<dbReference type="EMBL" id="JAINUF010000020">
    <property type="protein sequence ID" value="KAJ8335464.1"/>
    <property type="molecule type" value="Genomic_DNA"/>
</dbReference>
<dbReference type="Gene3D" id="3.10.400.10">
    <property type="entry name" value="Sulfate adenylyltransferase"/>
    <property type="match status" value="1"/>
</dbReference>
<dbReference type="InterPro" id="IPR015947">
    <property type="entry name" value="PUA-like_sf"/>
</dbReference>
<evidence type="ECO:0000259" key="1">
    <source>
        <dbReference type="Pfam" id="PF14306"/>
    </source>
</evidence>
<accession>A0A9Q1EAY3</accession>
<protein>
    <recommendedName>
        <fullName evidence="1">ATP-sulfurylase PUA-like domain-containing protein</fullName>
    </recommendedName>
</protein>
<evidence type="ECO:0000313" key="2">
    <source>
        <dbReference type="EMBL" id="KAJ8335464.1"/>
    </source>
</evidence>
<name>A0A9Q1EAY3_SYNKA</name>
<dbReference type="OrthoDB" id="506431at2759"/>
<gene>
    <name evidence="2" type="ORF">SKAU_G00388060</name>
</gene>
<sequence length="133" mass="14985">MPKTDAEMLPTLQINKVDMQCVQVLAEGWATPLNGFMREREYLQCLCFDCLLDVSAASEKTDFASSSFLLLPEYQAGLPQSASSLPFVWQIYSIIIRCTLSLFLPVNINIYAILQHRLESVVKAWVSYSSISI</sequence>
<dbReference type="Pfam" id="PF14306">
    <property type="entry name" value="PUA_2"/>
    <property type="match status" value="1"/>
</dbReference>
<dbReference type="AlphaFoldDB" id="A0A9Q1EAY3"/>
<reference evidence="2" key="1">
    <citation type="journal article" date="2023" name="Science">
        <title>Genome structures resolve the early diversification of teleost fishes.</title>
        <authorList>
            <person name="Parey E."/>
            <person name="Louis A."/>
            <person name="Montfort J."/>
            <person name="Bouchez O."/>
            <person name="Roques C."/>
            <person name="Iampietro C."/>
            <person name="Lluch J."/>
            <person name="Castinel A."/>
            <person name="Donnadieu C."/>
            <person name="Desvignes T."/>
            <person name="Floi Bucao C."/>
            <person name="Jouanno E."/>
            <person name="Wen M."/>
            <person name="Mejri S."/>
            <person name="Dirks R."/>
            <person name="Jansen H."/>
            <person name="Henkel C."/>
            <person name="Chen W.J."/>
            <person name="Zahm M."/>
            <person name="Cabau C."/>
            <person name="Klopp C."/>
            <person name="Thompson A.W."/>
            <person name="Robinson-Rechavi M."/>
            <person name="Braasch I."/>
            <person name="Lecointre G."/>
            <person name="Bobe J."/>
            <person name="Postlethwait J.H."/>
            <person name="Berthelot C."/>
            <person name="Roest Crollius H."/>
            <person name="Guiguen Y."/>
        </authorList>
    </citation>
    <scope>NUCLEOTIDE SEQUENCE</scope>
    <source>
        <strain evidence="2">WJC10195</strain>
    </source>
</reference>
<comment type="caution">
    <text evidence="2">The sequence shown here is derived from an EMBL/GenBank/DDBJ whole genome shotgun (WGS) entry which is preliminary data.</text>
</comment>
<proteinExistence type="predicted"/>
<dbReference type="SUPFAM" id="SSF88697">
    <property type="entry name" value="PUA domain-like"/>
    <property type="match status" value="1"/>
</dbReference>
<keyword evidence="3" id="KW-1185">Reference proteome</keyword>
<dbReference type="Proteomes" id="UP001152622">
    <property type="component" value="Chromosome 20"/>
</dbReference>